<dbReference type="SUPFAM" id="SSF56784">
    <property type="entry name" value="HAD-like"/>
    <property type="match status" value="1"/>
</dbReference>
<dbReference type="EMBL" id="QRCM01000001">
    <property type="protein sequence ID" value="TXG90223.1"/>
    <property type="molecule type" value="Genomic_DNA"/>
</dbReference>
<dbReference type="Pfam" id="PF12710">
    <property type="entry name" value="HAD"/>
    <property type="match status" value="1"/>
</dbReference>
<dbReference type="PANTHER" id="PTHR10434">
    <property type="entry name" value="1-ACYL-SN-GLYCEROL-3-PHOSPHATE ACYLTRANSFERASE"/>
    <property type="match status" value="1"/>
</dbReference>
<dbReference type="InterPro" id="IPR023214">
    <property type="entry name" value="HAD_sf"/>
</dbReference>
<gene>
    <name evidence="4" type="ORF">DW322_08300</name>
</gene>
<dbReference type="InterPro" id="IPR006385">
    <property type="entry name" value="HAD_hydro_SerB1"/>
</dbReference>
<accession>A0A6P2CCG3</accession>
<evidence type="ECO:0000313" key="5">
    <source>
        <dbReference type="Proteomes" id="UP000471120"/>
    </source>
</evidence>
<name>A0A6P2CCG3_9NOCA</name>
<organism evidence="4 5">
    <name type="scientific">Rhodococcus rhodnii</name>
    <dbReference type="NCBI Taxonomy" id="38312"/>
    <lineage>
        <taxon>Bacteria</taxon>
        <taxon>Bacillati</taxon>
        <taxon>Actinomycetota</taxon>
        <taxon>Actinomycetes</taxon>
        <taxon>Mycobacteriales</taxon>
        <taxon>Nocardiaceae</taxon>
        <taxon>Rhodococcus</taxon>
    </lineage>
</organism>
<protein>
    <submittedName>
        <fullName evidence="4">HAD-IB family hydrolase</fullName>
    </submittedName>
</protein>
<dbReference type="CDD" id="cd07989">
    <property type="entry name" value="LPLAT_AGPAT-like"/>
    <property type="match status" value="1"/>
</dbReference>
<dbReference type="PANTHER" id="PTHR10434:SF66">
    <property type="entry name" value="PHOSPHOLIPID_GLYCEROL ACYLTRANSFERASE DOMAIN-CONTAINING PROTEIN"/>
    <property type="match status" value="1"/>
</dbReference>
<dbReference type="InterPro" id="IPR036412">
    <property type="entry name" value="HAD-like_sf"/>
</dbReference>
<reference evidence="4 5" key="1">
    <citation type="submission" date="2018-07" db="EMBL/GenBank/DDBJ databases">
        <title>Genome sequence of Rhodococcus rhodnii ATCC 35071 from Rhodnius prolixus.</title>
        <authorList>
            <person name="Patel V."/>
            <person name="Vogel K.J."/>
        </authorList>
    </citation>
    <scope>NUCLEOTIDE SEQUENCE [LARGE SCALE GENOMIC DNA]</scope>
    <source>
        <strain evidence="4 5">ATCC 35071</strain>
    </source>
</reference>
<comment type="caution">
    <text evidence="4">The sequence shown here is derived from an EMBL/GenBank/DDBJ whole genome shotgun (WGS) entry which is preliminary data.</text>
</comment>
<dbReference type="Pfam" id="PF01553">
    <property type="entry name" value="Acyltransferase"/>
    <property type="match status" value="1"/>
</dbReference>
<dbReference type="SUPFAM" id="SSF69593">
    <property type="entry name" value="Glycerol-3-phosphate (1)-acyltransferase"/>
    <property type="match status" value="1"/>
</dbReference>
<evidence type="ECO:0000259" key="3">
    <source>
        <dbReference type="SMART" id="SM00563"/>
    </source>
</evidence>
<feature type="domain" description="Phospholipid/glycerol acyltransferase" evidence="3">
    <location>
        <begin position="312"/>
        <end position="426"/>
    </location>
</feature>
<sequence length="488" mass="51574">MTDGSALTRLVRDVHTAQQGPDVVAIFDYDGTVIDGYSALEVYRDRILHRDIGFRELVRTGARAAQMGLLGSDVHGLMNGAVAGLAGRRHDDLREWGSRLFRERFAAMIFPGIRRLVEAHRRAGHHLVMATSATEYQARDVAEDLGFDALVCTFPEVRDDALTGRLAAPPLWGPAKARAIGEYLRRRGADAGASYAYSNGAEDVPLLEEVGNPVALNPDDGLRGVARSRGWATADLAPPKRGVSPIPVARTAAALGALVGAAGVGLGAAVAADDRRTVANLVATVAPDLALTLAGVRVRVRGAEKADAARPAVFVFNHQSSLDLLVLGAVLRTDVTGIAKKEAARDPRFAAVGALFDVAYVDRSGGRAARDGLRPAVDKLRSGISIAIAPEGTRSPTPQLGPFKKGAFHLARQAGVPIVPIVIHGAGDLMWRNSLVAHAGTVDVEVLDPVPADTWTTANLDDAVAEVRESFVAALRERDARADLGSTL</sequence>
<evidence type="ECO:0000256" key="2">
    <source>
        <dbReference type="ARBA" id="ARBA00023315"/>
    </source>
</evidence>
<dbReference type="InterPro" id="IPR002123">
    <property type="entry name" value="Plipid/glycerol_acylTrfase"/>
</dbReference>
<dbReference type="GO" id="GO:0006654">
    <property type="term" value="P:phosphatidic acid biosynthetic process"/>
    <property type="evidence" value="ECO:0007669"/>
    <property type="project" value="TreeGrafter"/>
</dbReference>
<keyword evidence="1" id="KW-0808">Transferase</keyword>
<dbReference type="GO" id="GO:0016787">
    <property type="term" value="F:hydrolase activity"/>
    <property type="evidence" value="ECO:0007669"/>
    <property type="project" value="UniProtKB-KW"/>
</dbReference>
<dbReference type="Proteomes" id="UP000471120">
    <property type="component" value="Unassembled WGS sequence"/>
</dbReference>
<dbReference type="SMART" id="SM00563">
    <property type="entry name" value="PlsC"/>
    <property type="match status" value="1"/>
</dbReference>
<dbReference type="Gene3D" id="3.40.50.1000">
    <property type="entry name" value="HAD superfamily/HAD-like"/>
    <property type="match status" value="1"/>
</dbReference>
<dbReference type="GO" id="GO:0003841">
    <property type="term" value="F:1-acylglycerol-3-phosphate O-acyltransferase activity"/>
    <property type="evidence" value="ECO:0007669"/>
    <property type="project" value="TreeGrafter"/>
</dbReference>
<dbReference type="NCBIfam" id="TIGR01490">
    <property type="entry name" value="HAD-SF-IB-hyp1"/>
    <property type="match status" value="1"/>
</dbReference>
<dbReference type="AlphaFoldDB" id="A0A6P2CCG3"/>
<keyword evidence="4" id="KW-0378">Hydrolase</keyword>
<dbReference type="Gene3D" id="1.20.1440.100">
    <property type="entry name" value="SG protein - dephosphorylation function"/>
    <property type="match status" value="1"/>
</dbReference>
<proteinExistence type="predicted"/>
<evidence type="ECO:0000313" key="4">
    <source>
        <dbReference type="EMBL" id="TXG90223.1"/>
    </source>
</evidence>
<evidence type="ECO:0000256" key="1">
    <source>
        <dbReference type="ARBA" id="ARBA00022679"/>
    </source>
</evidence>
<dbReference type="RefSeq" id="WP_010837083.1">
    <property type="nucleotide sequence ID" value="NZ_QRCM01000001.1"/>
</dbReference>
<keyword evidence="2" id="KW-0012">Acyltransferase</keyword>
<dbReference type="NCBIfam" id="TIGR01488">
    <property type="entry name" value="HAD-SF-IB"/>
    <property type="match status" value="1"/>
</dbReference>